<dbReference type="STRING" id="215250.A0A316YTT9"/>
<dbReference type="PANTHER" id="PTHR45657">
    <property type="entry name" value="CRAL-TRIO DOMAIN-CONTAINING PROTEIN YKL091C-RELATED"/>
    <property type="match status" value="1"/>
</dbReference>
<keyword evidence="4" id="KW-1185">Reference proteome</keyword>
<gene>
    <name evidence="3" type="ORF">FA10DRAFT_265039</name>
</gene>
<protein>
    <submittedName>
        <fullName evidence="3">CRAL/TRIO domain-containing protein</fullName>
    </submittedName>
</protein>
<dbReference type="GeneID" id="37042811"/>
<accession>A0A316YTT9</accession>
<evidence type="ECO:0000256" key="1">
    <source>
        <dbReference type="SAM" id="MobiDB-lite"/>
    </source>
</evidence>
<name>A0A316YTT9_9BASI</name>
<organism evidence="3 4">
    <name type="scientific">Acaromyces ingoldii</name>
    <dbReference type="NCBI Taxonomy" id="215250"/>
    <lineage>
        <taxon>Eukaryota</taxon>
        <taxon>Fungi</taxon>
        <taxon>Dikarya</taxon>
        <taxon>Basidiomycota</taxon>
        <taxon>Ustilaginomycotina</taxon>
        <taxon>Exobasidiomycetes</taxon>
        <taxon>Exobasidiales</taxon>
        <taxon>Cryptobasidiaceae</taxon>
        <taxon>Acaromyces</taxon>
    </lineage>
</organism>
<feature type="region of interest" description="Disordered" evidence="1">
    <location>
        <begin position="1"/>
        <end position="20"/>
    </location>
</feature>
<evidence type="ECO:0000313" key="3">
    <source>
        <dbReference type="EMBL" id="PWN91165.1"/>
    </source>
</evidence>
<evidence type="ECO:0000313" key="4">
    <source>
        <dbReference type="Proteomes" id="UP000245768"/>
    </source>
</evidence>
<dbReference type="AlphaFoldDB" id="A0A316YTT9"/>
<reference evidence="3" key="1">
    <citation type="journal article" date="2018" name="Mol. Biol. Evol.">
        <title>Broad Genomic Sampling Reveals a Smut Pathogenic Ancestry of the Fungal Clade Ustilaginomycotina.</title>
        <authorList>
            <person name="Kijpornyongpan T."/>
            <person name="Mondo S.J."/>
            <person name="Barry K."/>
            <person name="Sandor L."/>
            <person name="Lee J."/>
            <person name="Lipzen A."/>
            <person name="Pangilinan J."/>
            <person name="LaButti K."/>
            <person name="Hainaut M."/>
            <person name="Henrissat B."/>
            <person name="Grigoriev I.V."/>
            <person name="Spatafora J.W."/>
            <person name="Aime M.C."/>
        </authorList>
    </citation>
    <scope>NUCLEOTIDE SEQUENCE [LARGE SCALE GENOMIC DNA]</scope>
    <source>
        <strain evidence="3">MCA 4198</strain>
    </source>
</reference>
<dbReference type="InterPro" id="IPR036865">
    <property type="entry name" value="CRAL-TRIO_dom_sf"/>
</dbReference>
<feature type="domain" description="CRAL-TRIO" evidence="2">
    <location>
        <begin position="122"/>
        <end position="314"/>
    </location>
</feature>
<dbReference type="Gene3D" id="1.10.8.20">
    <property type="entry name" value="N-terminal domain of phosphatidylinositol transfer protein sec14p"/>
    <property type="match status" value="1"/>
</dbReference>
<dbReference type="PANTHER" id="PTHR45657:SF3">
    <property type="entry name" value="TRANSPORTER, PUTATIVE (AFU_ORTHOLOGUE AFUA_5G09260)-RELATED"/>
    <property type="match status" value="1"/>
</dbReference>
<dbReference type="Pfam" id="PF00650">
    <property type="entry name" value="CRAL_TRIO"/>
    <property type="match status" value="1"/>
</dbReference>
<dbReference type="EMBL" id="KZ819635">
    <property type="protein sequence ID" value="PWN91165.1"/>
    <property type="molecule type" value="Genomic_DNA"/>
</dbReference>
<dbReference type="SUPFAM" id="SSF52087">
    <property type="entry name" value="CRAL/TRIO domain"/>
    <property type="match status" value="1"/>
</dbReference>
<dbReference type="PROSITE" id="PS50191">
    <property type="entry name" value="CRAL_TRIO"/>
    <property type="match status" value="1"/>
</dbReference>
<dbReference type="CDD" id="cd00170">
    <property type="entry name" value="SEC14"/>
    <property type="match status" value="1"/>
</dbReference>
<dbReference type="Gene3D" id="3.40.525.10">
    <property type="entry name" value="CRAL-TRIO lipid binding domain"/>
    <property type="match status" value="1"/>
</dbReference>
<dbReference type="InterPro" id="IPR001251">
    <property type="entry name" value="CRAL-TRIO_dom"/>
</dbReference>
<dbReference type="InterPro" id="IPR036273">
    <property type="entry name" value="CRAL/TRIO_N_dom_sf"/>
</dbReference>
<dbReference type="InterPro" id="IPR051026">
    <property type="entry name" value="PI/PC_transfer"/>
</dbReference>
<dbReference type="SUPFAM" id="SSF46938">
    <property type="entry name" value="CRAL/TRIO N-terminal domain"/>
    <property type="match status" value="1"/>
</dbReference>
<dbReference type="InParanoid" id="A0A316YTT9"/>
<dbReference type="RefSeq" id="XP_025378363.1">
    <property type="nucleotide sequence ID" value="XM_025520895.1"/>
</dbReference>
<proteinExistence type="predicted"/>
<evidence type="ECO:0000259" key="2">
    <source>
        <dbReference type="PROSITE" id="PS50191"/>
    </source>
</evidence>
<sequence length="356" mass="40147">MATITAENPVPVENGHANGHAANADELDKKVALQSTVLIDGKHQSAWEEFRREAYATIGTGTGAGAGEERKEDKRWFDDVTLARFFRARSYNVARALDQLRATDAWRRKINLDHLYETFDVSQFETSRTYYTRWTGRRDLDGRPLYVFRIASLDKKRQKAIFAEPEEERYNRIVVLTEFLSRFLTRFVSDVKHASPESKPSDAPAPPITSITTIVDLASVSLMSLLALRSHLQQSITLGSAHYPETLDTIAVVNAPSFFPTVWSWVRLCFDEGTRRKIHILGPAESEAAKKELRTLVAPADLPRVYGGEMEWVFDDAPNLDDEIKAKLGAQELPTGPLDWNREKQEAVLLGTGRET</sequence>
<dbReference type="OrthoDB" id="30289at2759"/>
<dbReference type="SMART" id="SM00516">
    <property type="entry name" value="SEC14"/>
    <property type="match status" value="1"/>
</dbReference>
<dbReference type="Proteomes" id="UP000245768">
    <property type="component" value="Unassembled WGS sequence"/>
</dbReference>